<dbReference type="AlphaFoldDB" id="A0A8H5HYW2"/>
<dbReference type="EMBL" id="JAACJN010000008">
    <property type="protein sequence ID" value="KAF5391901.1"/>
    <property type="molecule type" value="Genomic_DNA"/>
</dbReference>
<proteinExistence type="predicted"/>
<organism evidence="2 3">
    <name type="scientific">Collybiopsis confluens</name>
    <dbReference type="NCBI Taxonomy" id="2823264"/>
    <lineage>
        <taxon>Eukaryota</taxon>
        <taxon>Fungi</taxon>
        <taxon>Dikarya</taxon>
        <taxon>Basidiomycota</taxon>
        <taxon>Agaricomycotina</taxon>
        <taxon>Agaricomycetes</taxon>
        <taxon>Agaricomycetidae</taxon>
        <taxon>Agaricales</taxon>
        <taxon>Marasmiineae</taxon>
        <taxon>Omphalotaceae</taxon>
        <taxon>Collybiopsis</taxon>
    </lineage>
</organism>
<feature type="compositionally biased region" description="Polar residues" evidence="1">
    <location>
        <begin position="99"/>
        <end position="117"/>
    </location>
</feature>
<accession>A0A8H5HYW2</accession>
<feature type="region of interest" description="Disordered" evidence="1">
    <location>
        <begin position="247"/>
        <end position="274"/>
    </location>
</feature>
<feature type="region of interest" description="Disordered" evidence="1">
    <location>
        <begin position="286"/>
        <end position="331"/>
    </location>
</feature>
<feature type="compositionally biased region" description="Low complexity" evidence="1">
    <location>
        <begin position="302"/>
        <end position="327"/>
    </location>
</feature>
<feature type="region of interest" description="Disordered" evidence="1">
    <location>
        <begin position="99"/>
        <end position="131"/>
    </location>
</feature>
<comment type="caution">
    <text evidence="2">The sequence shown here is derived from an EMBL/GenBank/DDBJ whole genome shotgun (WGS) entry which is preliminary data.</text>
</comment>
<feature type="region of interest" description="Disordered" evidence="1">
    <location>
        <begin position="23"/>
        <end position="42"/>
    </location>
</feature>
<evidence type="ECO:0000313" key="3">
    <source>
        <dbReference type="Proteomes" id="UP000518752"/>
    </source>
</evidence>
<name>A0A8H5HYW2_9AGAR</name>
<evidence type="ECO:0000313" key="2">
    <source>
        <dbReference type="EMBL" id="KAF5391901.1"/>
    </source>
</evidence>
<evidence type="ECO:0000256" key="1">
    <source>
        <dbReference type="SAM" id="MobiDB-lite"/>
    </source>
</evidence>
<dbReference type="Proteomes" id="UP000518752">
    <property type="component" value="Unassembled WGS sequence"/>
</dbReference>
<protein>
    <submittedName>
        <fullName evidence="2">Uncharacterized protein</fullName>
    </submittedName>
</protein>
<feature type="compositionally biased region" description="Low complexity" evidence="1">
    <location>
        <begin position="253"/>
        <end position="267"/>
    </location>
</feature>
<keyword evidence="3" id="KW-1185">Reference proteome</keyword>
<sequence>MAAMTSVIHTLMMRVEKKELSNCMASTDQPPSQRPAPAAPAASASLPAYFPTQPAAGPSTLANQYAARWTMAAYPYASSQNITPYPQQQYLYAHTKNSSAANPLNNKASTLTESSVRTKAPTPEPPPAESCKNWDHALKTFLQSVGLTRALRGLELDLLVLNSHWENHKVPSALQDLANNIQKIKQGQLDDRPLEERKLDHIHLSPIAELKTPATLTKSVSAFLAQKRANNEASNRAEFLRSLEDQRARNTDADSSVSPSSDAPSSSCARTDAKIVDRNVQIKYDIAKNDDGPLRRTMRNRSSTSEPAPATTSAPVSVAKGKAKVSVNQKDEKQGKITVINDTSSDRHSGLDERMKNIEEHSGVRYVPYAPLDLLDRLRFLEEHIIRLEKDYPPWAAIHFNQPHRNWPPPPKQTPIIVPPNLNRQLPKPDITSAPLATLNFKGKNSSLHRAVMERLEVHNAKLDLQGGR</sequence>
<reference evidence="2 3" key="1">
    <citation type="journal article" date="2020" name="ISME J.">
        <title>Uncovering the hidden diversity of litter-decomposition mechanisms in mushroom-forming fungi.</title>
        <authorList>
            <person name="Floudas D."/>
            <person name="Bentzer J."/>
            <person name="Ahren D."/>
            <person name="Johansson T."/>
            <person name="Persson P."/>
            <person name="Tunlid A."/>
        </authorList>
    </citation>
    <scope>NUCLEOTIDE SEQUENCE [LARGE SCALE GENOMIC DNA]</scope>
    <source>
        <strain evidence="2 3">CBS 406.79</strain>
    </source>
</reference>
<gene>
    <name evidence="2" type="ORF">D9757_001709</name>
</gene>
<dbReference type="OrthoDB" id="5531344at2759"/>